<evidence type="ECO:0000256" key="1">
    <source>
        <dbReference type="SAM" id="SignalP"/>
    </source>
</evidence>
<accession>A0A2U1K244</accession>
<feature type="signal peptide" evidence="1">
    <location>
        <begin position="1"/>
        <end position="25"/>
    </location>
</feature>
<proteinExistence type="predicted"/>
<dbReference type="InterPro" id="IPR014710">
    <property type="entry name" value="RmlC-like_jellyroll"/>
</dbReference>
<organism evidence="3 4">
    <name type="scientific">Flavobacterium laiguense</name>
    <dbReference type="NCBI Taxonomy" id="2169409"/>
    <lineage>
        <taxon>Bacteria</taxon>
        <taxon>Pseudomonadati</taxon>
        <taxon>Bacteroidota</taxon>
        <taxon>Flavobacteriia</taxon>
        <taxon>Flavobacteriales</taxon>
        <taxon>Flavobacteriaceae</taxon>
        <taxon>Flavobacterium</taxon>
    </lineage>
</organism>
<feature type="chain" id="PRO_5015680646" description="Cupin type-2 domain-containing protein" evidence="1">
    <location>
        <begin position="26"/>
        <end position="122"/>
    </location>
</feature>
<dbReference type="SUPFAM" id="SSF51182">
    <property type="entry name" value="RmlC-like cupins"/>
    <property type="match status" value="1"/>
</dbReference>
<dbReference type="EMBL" id="QCZH01000001">
    <property type="protein sequence ID" value="PWA11567.1"/>
    <property type="molecule type" value="Genomic_DNA"/>
</dbReference>
<dbReference type="OrthoDB" id="676420at2"/>
<evidence type="ECO:0000313" key="4">
    <source>
        <dbReference type="Proteomes" id="UP000245618"/>
    </source>
</evidence>
<protein>
    <recommendedName>
        <fullName evidence="2">Cupin type-2 domain-containing protein</fullName>
    </recommendedName>
</protein>
<evidence type="ECO:0000259" key="2">
    <source>
        <dbReference type="Pfam" id="PF07883"/>
    </source>
</evidence>
<reference evidence="3 4" key="1">
    <citation type="submission" date="2018-04" db="EMBL/GenBank/DDBJ databases">
        <title>Flavobacterium sp. nov., isolated from glacier ice.</title>
        <authorList>
            <person name="Liu Q."/>
            <person name="Xin Y.-H."/>
        </authorList>
    </citation>
    <scope>NUCLEOTIDE SEQUENCE [LARGE SCALE GENOMIC DNA]</scope>
    <source>
        <strain evidence="3 4">LB2P30</strain>
    </source>
</reference>
<dbReference type="InterPro" id="IPR011051">
    <property type="entry name" value="RmlC_Cupin_sf"/>
</dbReference>
<gene>
    <name evidence="3" type="ORF">DB891_01805</name>
</gene>
<dbReference type="Gene3D" id="2.60.120.10">
    <property type="entry name" value="Jelly Rolls"/>
    <property type="match status" value="1"/>
</dbReference>
<dbReference type="AlphaFoldDB" id="A0A2U1K244"/>
<dbReference type="Pfam" id="PF07883">
    <property type="entry name" value="Cupin_2"/>
    <property type="match status" value="1"/>
</dbReference>
<sequence>MKKIILMMLPVITLAVFMNVESASAQETQTPWPGVTKKVLTDNEHVNVSEVTFAPGAVADWHSHPQYSAYAITDVKMKVEFKDKEPVTMDLKAGQAVYSPAVTHKTTNVGKKPFTVIVSEVK</sequence>
<keyword evidence="4" id="KW-1185">Reference proteome</keyword>
<evidence type="ECO:0000313" key="3">
    <source>
        <dbReference type="EMBL" id="PWA11567.1"/>
    </source>
</evidence>
<keyword evidence="1" id="KW-0732">Signal</keyword>
<dbReference type="InterPro" id="IPR013096">
    <property type="entry name" value="Cupin_2"/>
</dbReference>
<dbReference type="Proteomes" id="UP000245618">
    <property type="component" value="Unassembled WGS sequence"/>
</dbReference>
<comment type="caution">
    <text evidence="3">The sequence shown here is derived from an EMBL/GenBank/DDBJ whole genome shotgun (WGS) entry which is preliminary data.</text>
</comment>
<name>A0A2U1K244_9FLAO</name>
<feature type="domain" description="Cupin type-2" evidence="2">
    <location>
        <begin position="50"/>
        <end position="118"/>
    </location>
</feature>